<feature type="compositionally biased region" description="Low complexity" evidence="1">
    <location>
        <begin position="1"/>
        <end position="18"/>
    </location>
</feature>
<evidence type="ECO:0000259" key="3">
    <source>
        <dbReference type="SMART" id="SM00714"/>
    </source>
</evidence>
<dbReference type="SMART" id="SM00714">
    <property type="entry name" value="LITAF"/>
    <property type="match status" value="1"/>
</dbReference>
<organism evidence="4 5">
    <name type="scientific">Aspergillus sergii</name>
    <dbReference type="NCBI Taxonomy" id="1034303"/>
    <lineage>
        <taxon>Eukaryota</taxon>
        <taxon>Fungi</taxon>
        <taxon>Dikarya</taxon>
        <taxon>Ascomycota</taxon>
        <taxon>Pezizomycotina</taxon>
        <taxon>Eurotiomycetes</taxon>
        <taxon>Eurotiomycetidae</taxon>
        <taxon>Eurotiales</taxon>
        <taxon>Aspergillaceae</taxon>
        <taxon>Aspergillus</taxon>
        <taxon>Aspergillus subgen. Circumdati</taxon>
    </lineage>
</organism>
<feature type="region of interest" description="Disordered" evidence="1">
    <location>
        <begin position="71"/>
        <end position="106"/>
    </location>
</feature>
<proteinExistence type="predicted"/>
<feature type="region of interest" description="Disordered" evidence="1">
    <location>
        <begin position="1"/>
        <end position="21"/>
    </location>
</feature>
<dbReference type="InterPro" id="IPR006629">
    <property type="entry name" value="LITAF"/>
</dbReference>
<protein>
    <recommendedName>
        <fullName evidence="3">LITAF domain-containing protein</fullName>
    </recommendedName>
</protein>
<accession>A0A5N6XGU2</accession>
<evidence type="ECO:0000313" key="4">
    <source>
        <dbReference type="EMBL" id="KAE8332465.1"/>
    </source>
</evidence>
<dbReference type="EMBL" id="ML741765">
    <property type="protein sequence ID" value="KAE8332465.1"/>
    <property type="molecule type" value="Genomic_DNA"/>
</dbReference>
<dbReference type="AlphaFoldDB" id="A0A5N6XGU2"/>
<keyword evidence="2" id="KW-0472">Membrane</keyword>
<name>A0A5N6XGU2_9EURO</name>
<evidence type="ECO:0000256" key="2">
    <source>
        <dbReference type="SAM" id="Phobius"/>
    </source>
</evidence>
<sequence length="220" mass="25274">MSSGGNSQYPSGSSSGQQRYNLSNIPEGLSVITWRRMYPAYRNDRNTFRDGITEEQWMQLYQDYRNTQDSVDTSHEHYEAEHASGDRGTTFTSNDEQSQNSRPTVSLEQLRSISERAFCPVCRITAYTDIQETEPSTDIDTWILYSTWVGICLWALYLSSHSVWAFVLFILSIFSVKRCLFVSHKNVEHRCGHCQILLAVWERGEYIVLQELPGSSESAE</sequence>
<gene>
    <name evidence="4" type="ORF">BDV39DRAFT_107099</name>
</gene>
<keyword evidence="2" id="KW-0812">Transmembrane</keyword>
<keyword evidence="2" id="KW-1133">Transmembrane helix</keyword>
<feature type="domain" description="LITAF" evidence="3">
    <location>
        <begin position="114"/>
        <end position="203"/>
    </location>
</feature>
<feature type="compositionally biased region" description="Basic and acidic residues" evidence="1">
    <location>
        <begin position="72"/>
        <end position="85"/>
    </location>
</feature>
<evidence type="ECO:0000256" key="1">
    <source>
        <dbReference type="SAM" id="MobiDB-lite"/>
    </source>
</evidence>
<dbReference type="Proteomes" id="UP000325945">
    <property type="component" value="Unassembled WGS sequence"/>
</dbReference>
<feature type="compositionally biased region" description="Polar residues" evidence="1">
    <location>
        <begin position="87"/>
        <end position="106"/>
    </location>
</feature>
<keyword evidence="5" id="KW-1185">Reference proteome</keyword>
<evidence type="ECO:0000313" key="5">
    <source>
        <dbReference type="Proteomes" id="UP000325945"/>
    </source>
</evidence>
<feature type="transmembrane region" description="Helical" evidence="2">
    <location>
        <begin position="163"/>
        <end position="180"/>
    </location>
</feature>
<reference evidence="5" key="1">
    <citation type="submission" date="2019-04" db="EMBL/GenBank/DDBJ databases">
        <title>Friends and foes A comparative genomics studyof 23 Aspergillus species from section Flavi.</title>
        <authorList>
            <consortium name="DOE Joint Genome Institute"/>
            <person name="Kjaerbolling I."/>
            <person name="Vesth T."/>
            <person name="Frisvad J.C."/>
            <person name="Nybo J.L."/>
            <person name="Theobald S."/>
            <person name="Kildgaard S."/>
            <person name="Isbrandt T."/>
            <person name="Kuo A."/>
            <person name="Sato A."/>
            <person name="Lyhne E.K."/>
            <person name="Kogle M.E."/>
            <person name="Wiebenga A."/>
            <person name="Kun R.S."/>
            <person name="Lubbers R.J."/>
            <person name="Makela M.R."/>
            <person name="Barry K."/>
            <person name="Chovatia M."/>
            <person name="Clum A."/>
            <person name="Daum C."/>
            <person name="Haridas S."/>
            <person name="He G."/>
            <person name="LaButti K."/>
            <person name="Lipzen A."/>
            <person name="Mondo S."/>
            <person name="Riley R."/>
            <person name="Salamov A."/>
            <person name="Simmons B.A."/>
            <person name="Magnuson J.K."/>
            <person name="Henrissat B."/>
            <person name="Mortensen U.H."/>
            <person name="Larsen T.O."/>
            <person name="Devries R.P."/>
            <person name="Grigoriev I.V."/>
            <person name="Machida M."/>
            <person name="Baker S.E."/>
            <person name="Andersen M.R."/>
        </authorList>
    </citation>
    <scope>NUCLEOTIDE SEQUENCE [LARGE SCALE GENOMIC DNA]</scope>
    <source>
        <strain evidence="5">CBS 130017</strain>
    </source>
</reference>